<dbReference type="Pfam" id="PF11784">
    <property type="entry name" value="DUF3320"/>
    <property type="match status" value="1"/>
</dbReference>
<dbReference type="OrthoDB" id="9757917at2"/>
<organism evidence="3 4">
    <name type="scientific">Aquibium carbonis</name>
    <dbReference type="NCBI Taxonomy" id="2495581"/>
    <lineage>
        <taxon>Bacteria</taxon>
        <taxon>Pseudomonadati</taxon>
        <taxon>Pseudomonadota</taxon>
        <taxon>Alphaproteobacteria</taxon>
        <taxon>Hyphomicrobiales</taxon>
        <taxon>Phyllobacteriaceae</taxon>
        <taxon>Aquibium</taxon>
    </lineage>
</organism>
<dbReference type="Proteomes" id="UP000278398">
    <property type="component" value="Unassembled WGS sequence"/>
</dbReference>
<dbReference type="FunFam" id="3.40.960.10:FF:000002">
    <property type="entry name" value="DNA helicase related protein"/>
    <property type="match status" value="1"/>
</dbReference>
<reference evidence="3 4" key="1">
    <citation type="submission" date="2018-12" db="EMBL/GenBank/DDBJ databases">
        <title>Mesorhizobium carbonis sp. nov., isolated from coal mine water.</title>
        <authorList>
            <person name="Xin W."/>
            <person name="Xu Z."/>
            <person name="Xiang F."/>
            <person name="Zhang J."/>
            <person name="Xi L."/>
            <person name="Liu J."/>
        </authorList>
    </citation>
    <scope>NUCLEOTIDE SEQUENCE [LARGE SCALE GENOMIC DNA]</scope>
    <source>
        <strain evidence="3 4">B2.3</strain>
    </source>
</reference>
<evidence type="ECO:0000259" key="1">
    <source>
        <dbReference type="Pfam" id="PF11784"/>
    </source>
</evidence>
<name>A0A3R9ZME8_9HYPH</name>
<dbReference type="Pfam" id="PF18741">
    <property type="entry name" value="MTES_1575"/>
    <property type="match status" value="1"/>
</dbReference>
<dbReference type="AlphaFoldDB" id="A0A3R9ZME8"/>
<dbReference type="InterPro" id="IPR011335">
    <property type="entry name" value="Restrct_endonuc-II-like"/>
</dbReference>
<keyword evidence="4" id="KW-1185">Reference proteome</keyword>
<evidence type="ECO:0000313" key="3">
    <source>
        <dbReference type="EMBL" id="RST83126.1"/>
    </source>
</evidence>
<dbReference type="InterPro" id="IPR021754">
    <property type="entry name" value="DUF3320"/>
</dbReference>
<gene>
    <name evidence="3" type="ORF">EJC49_22735</name>
</gene>
<accession>A0A3R9ZME8</accession>
<evidence type="ECO:0000259" key="2">
    <source>
        <dbReference type="Pfam" id="PF18741"/>
    </source>
</evidence>
<evidence type="ECO:0000313" key="4">
    <source>
        <dbReference type="Proteomes" id="UP000278398"/>
    </source>
</evidence>
<feature type="non-terminal residue" evidence="3">
    <location>
        <position position="1"/>
    </location>
</feature>
<proteinExistence type="predicted"/>
<dbReference type="RefSeq" id="WP_126702220.1">
    <property type="nucleotide sequence ID" value="NZ_RWKW01000107.1"/>
</dbReference>
<protein>
    <submittedName>
        <fullName evidence="3">DUF3320 domain-containing protein</fullName>
    </submittedName>
</protein>
<comment type="caution">
    <text evidence="3">The sequence shown here is derived from an EMBL/GenBank/DDBJ whole genome shotgun (WGS) entry which is preliminary data.</text>
</comment>
<sequence>RLNVLISRAKRRCEVYASITDEDIDLERGKGKGVFAFKLFLHYARTGRLSLAQATTREMDSVFEEQVANALIERGFQVHAQVGIAGFFIDLAIADPERPGRYILGIECDGIAYHSSRSARDRDRLRQAVLEDHGWIVHRIWSPDWFQRPQEQLARTIAAIEAARKELDARMELGFQRNRAVNVEVVTVDRGEVTEIGLADVPEGDTKHRAYVEAELTRAGPYELHETPAGVMAGLVEQVVAVEAPVHLDEVVCRIRDAWGLQRAGGRIQEAVERGVIITMSRGSVTRKGDFFFKPGATVTLRDRSQVASLGLRKPELIAMEEIAEGAIEVVRSNLGATEDEIVARVSRMLGFKATSAQLRIAIVAAISKLIEDNVFKKRDGLLTVNENPMLPENV</sequence>
<feature type="domain" description="DUF3320" evidence="1">
    <location>
        <begin position="223"/>
        <end position="270"/>
    </location>
</feature>
<dbReference type="InterPro" id="IPR049468">
    <property type="entry name" value="Restrct_endonuc-II-like_dom"/>
</dbReference>
<feature type="domain" description="Restriction endonuclease type II-like" evidence="2">
    <location>
        <begin position="63"/>
        <end position="160"/>
    </location>
</feature>
<dbReference type="EMBL" id="RWKW01000107">
    <property type="protein sequence ID" value="RST83126.1"/>
    <property type="molecule type" value="Genomic_DNA"/>
</dbReference>
<dbReference type="Gene3D" id="3.40.960.10">
    <property type="entry name" value="VSR Endonuclease"/>
    <property type="match status" value="1"/>
</dbReference>
<dbReference type="SUPFAM" id="SSF52980">
    <property type="entry name" value="Restriction endonuclease-like"/>
    <property type="match status" value="1"/>
</dbReference>